<keyword evidence="6" id="KW-0808">Transferase</keyword>
<dbReference type="Gene3D" id="3.30.450.40">
    <property type="match status" value="1"/>
</dbReference>
<dbReference type="FunFam" id="3.30.565.10:FF:000023">
    <property type="entry name" value="PAS domain-containing sensor histidine kinase"/>
    <property type="match status" value="1"/>
</dbReference>
<evidence type="ECO:0000256" key="5">
    <source>
        <dbReference type="ARBA" id="ARBA00022553"/>
    </source>
</evidence>
<evidence type="ECO:0000256" key="12">
    <source>
        <dbReference type="PROSITE-ProRule" id="PRU00169"/>
    </source>
</evidence>
<dbReference type="Pfam" id="PF00512">
    <property type="entry name" value="HisKA"/>
    <property type="match status" value="1"/>
</dbReference>
<dbReference type="SMART" id="SM00065">
    <property type="entry name" value="GAF"/>
    <property type="match status" value="1"/>
</dbReference>
<dbReference type="Gene3D" id="3.40.50.2300">
    <property type="match status" value="2"/>
</dbReference>
<evidence type="ECO:0000313" key="16">
    <source>
        <dbReference type="EMBL" id="AKF05697.1"/>
    </source>
</evidence>
<keyword evidence="7" id="KW-0547">Nucleotide-binding</keyword>
<dbReference type="InterPro" id="IPR029016">
    <property type="entry name" value="GAF-like_dom_sf"/>
</dbReference>
<keyword evidence="5 12" id="KW-0597">Phosphoprotein</keyword>
<protein>
    <recommendedName>
        <fullName evidence="3">histidine kinase</fullName>
        <ecNumber evidence="3">2.7.13.3</ecNumber>
    </recommendedName>
</protein>
<name>A0A0F6YIB0_9BACT</name>
<dbReference type="PANTHER" id="PTHR43547">
    <property type="entry name" value="TWO-COMPONENT HISTIDINE KINASE"/>
    <property type="match status" value="1"/>
</dbReference>
<dbReference type="Pfam" id="PF02518">
    <property type="entry name" value="HATPase_c"/>
    <property type="match status" value="1"/>
</dbReference>
<dbReference type="CDD" id="cd17580">
    <property type="entry name" value="REC_2_DhkD-like"/>
    <property type="match status" value="1"/>
</dbReference>
<evidence type="ECO:0000256" key="1">
    <source>
        <dbReference type="ARBA" id="ARBA00000085"/>
    </source>
</evidence>
<dbReference type="AlphaFoldDB" id="A0A0F6YIB0"/>
<dbReference type="InterPro" id="IPR003018">
    <property type="entry name" value="GAF"/>
</dbReference>
<dbReference type="SUPFAM" id="SSF55781">
    <property type="entry name" value="GAF domain-like"/>
    <property type="match status" value="1"/>
</dbReference>
<evidence type="ECO:0000259" key="15">
    <source>
        <dbReference type="PROSITE" id="PS50110"/>
    </source>
</evidence>
<dbReference type="InterPro" id="IPR003594">
    <property type="entry name" value="HATPase_dom"/>
</dbReference>
<dbReference type="PROSITE" id="PS50109">
    <property type="entry name" value="HIS_KIN"/>
    <property type="match status" value="1"/>
</dbReference>
<dbReference type="PROSITE" id="PS50110">
    <property type="entry name" value="RESPONSE_REGULATORY"/>
    <property type="match status" value="2"/>
</dbReference>
<organism evidence="16 17">
    <name type="scientific">Sandaracinus amylolyticus</name>
    <dbReference type="NCBI Taxonomy" id="927083"/>
    <lineage>
        <taxon>Bacteria</taxon>
        <taxon>Pseudomonadati</taxon>
        <taxon>Myxococcota</taxon>
        <taxon>Polyangia</taxon>
        <taxon>Polyangiales</taxon>
        <taxon>Sandaracinaceae</taxon>
        <taxon>Sandaracinus</taxon>
    </lineage>
</organism>
<feature type="coiled-coil region" evidence="13">
    <location>
        <begin position="438"/>
        <end position="465"/>
    </location>
</feature>
<keyword evidence="11" id="KW-0472">Membrane</keyword>
<dbReference type="GO" id="GO:0005886">
    <property type="term" value="C:plasma membrane"/>
    <property type="evidence" value="ECO:0007669"/>
    <property type="project" value="UniProtKB-SubCell"/>
</dbReference>
<dbReference type="KEGG" id="samy:DB32_002846"/>
<dbReference type="SMART" id="SM00448">
    <property type="entry name" value="REC"/>
    <property type="match status" value="2"/>
</dbReference>
<dbReference type="InterPro" id="IPR036890">
    <property type="entry name" value="HATPase_C_sf"/>
</dbReference>
<evidence type="ECO:0000256" key="2">
    <source>
        <dbReference type="ARBA" id="ARBA00004236"/>
    </source>
</evidence>
<sequence length="849" mass="92296">MMPDIRVSNGDPLAAIRPSVLLVDDTPANLIALSAVLSPLGVRLVEARNGREALERVTHEPFAVVLLDAQMPEMDGFEVAEHIRKLDHGREVPIIFLTAIHRDELYARRGYAKGAADYMTKPFDADILRARVKAFVDLFRQREEVRRAQLALRTEERDEAVRRLVAFERIATAVLERQDLDAFLHELLDIFAGATDEVDSAAILLRQRDELRLRAAVGRIAQHDLARASEKIGEGFAGRIAATGQPWEIGEAASSPIVVSPWVRGGDTRAIFGVPLTNDGEVLGVAFLASSHTGAFAQRDKRLFLAVAERASWAVAKYEERTRLRDVLEASPALIAITRGPDHCSEFANPAFKEFFNDAGRTGVRLATLGMTGAALAVLDHVYRSGEMVSSRELPLVVDWRPGEPPDTRYLDVTAQRLRTPIGAADELLVFAVDVTAQVRARQDLENHQAERARLLESERAARQEAEVANRAKDEFLATVSHELRTPLNAIIGWTAIARAQAPAELDRALTIIERNARSQARIIEDVLDVSRIISGQLRLEPRALQLADPLSAAVESVRPGAETKEIALEIDVAQDVTLVADPERLQQIVWNLLANAIKFTPRGGRVALRAKRQGEIACIEVIDSGQGIDPAFLPRVFDPFRQADGSTTRRHGGLGLGLAIVKQLAAAHGGTVRALSEGLGRGATFLVELPIGSRPTLQHGVTGLDREPVVLHGTPDVRLDGLDILVVDDEEDARTLVAEVLGARGAKVRSASSAGEALSLFEAACPDVLVSDIGMPDRDGYSLIRAIRKLPASRGGRTPAVALTAYARSEDVERAFSAGFQRHVEKPVDLSKLVSLVANLGGRSFGSA</sequence>
<feature type="modified residue" description="4-aspartylphosphate" evidence="12">
    <location>
        <position position="773"/>
    </location>
</feature>
<keyword evidence="17" id="KW-1185">Reference proteome</keyword>
<evidence type="ECO:0000256" key="7">
    <source>
        <dbReference type="ARBA" id="ARBA00022741"/>
    </source>
</evidence>
<evidence type="ECO:0000256" key="10">
    <source>
        <dbReference type="ARBA" id="ARBA00023012"/>
    </source>
</evidence>
<evidence type="ECO:0000259" key="14">
    <source>
        <dbReference type="PROSITE" id="PS50109"/>
    </source>
</evidence>
<dbReference type="SUPFAM" id="SSF52172">
    <property type="entry name" value="CheY-like"/>
    <property type="match status" value="2"/>
</dbReference>
<dbReference type="Gene3D" id="3.30.565.10">
    <property type="entry name" value="Histidine kinase-like ATPase, C-terminal domain"/>
    <property type="match status" value="1"/>
</dbReference>
<dbReference type="InterPro" id="IPR005467">
    <property type="entry name" value="His_kinase_dom"/>
</dbReference>
<evidence type="ECO:0000256" key="11">
    <source>
        <dbReference type="ARBA" id="ARBA00023136"/>
    </source>
</evidence>
<dbReference type="GO" id="GO:0000155">
    <property type="term" value="F:phosphorelay sensor kinase activity"/>
    <property type="evidence" value="ECO:0007669"/>
    <property type="project" value="InterPro"/>
</dbReference>
<dbReference type="SMART" id="SM00388">
    <property type="entry name" value="HisKA"/>
    <property type="match status" value="1"/>
</dbReference>
<dbReference type="PRINTS" id="PR00344">
    <property type="entry name" value="BCTRLSENSOR"/>
</dbReference>
<comment type="subcellular location">
    <subcellularLocation>
        <location evidence="2">Cell membrane</location>
    </subcellularLocation>
</comment>
<dbReference type="Proteomes" id="UP000034883">
    <property type="component" value="Chromosome"/>
</dbReference>
<dbReference type="CDD" id="cd00082">
    <property type="entry name" value="HisKA"/>
    <property type="match status" value="1"/>
</dbReference>
<evidence type="ECO:0000313" key="17">
    <source>
        <dbReference type="Proteomes" id="UP000034883"/>
    </source>
</evidence>
<dbReference type="InterPro" id="IPR003661">
    <property type="entry name" value="HisK_dim/P_dom"/>
</dbReference>
<dbReference type="Pfam" id="PF13185">
    <property type="entry name" value="GAF_2"/>
    <property type="match status" value="1"/>
</dbReference>
<feature type="domain" description="Response regulatory" evidence="15">
    <location>
        <begin position="724"/>
        <end position="842"/>
    </location>
</feature>
<evidence type="ECO:0000256" key="6">
    <source>
        <dbReference type="ARBA" id="ARBA00022679"/>
    </source>
</evidence>
<dbReference type="GO" id="GO:0005524">
    <property type="term" value="F:ATP binding"/>
    <property type="evidence" value="ECO:0007669"/>
    <property type="project" value="UniProtKB-KW"/>
</dbReference>
<dbReference type="InterPro" id="IPR011006">
    <property type="entry name" value="CheY-like_superfamily"/>
</dbReference>
<accession>A0A0F6YIB0</accession>
<dbReference type="InterPro" id="IPR036097">
    <property type="entry name" value="HisK_dim/P_sf"/>
</dbReference>
<keyword evidence="8" id="KW-0418">Kinase</keyword>
<dbReference type="EMBL" id="CP011125">
    <property type="protein sequence ID" value="AKF05697.1"/>
    <property type="molecule type" value="Genomic_DNA"/>
</dbReference>
<dbReference type="SUPFAM" id="SSF55874">
    <property type="entry name" value="ATPase domain of HSP90 chaperone/DNA topoisomerase II/histidine kinase"/>
    <property type="match status" value="1"/>
</dbReference>
<feature type="domain" description="Response regulatory" evidence="15">
    <location>
        <begin position="19"/>
        <end position="136"/>
    </location>
</feature>
<evidence type="ECO:0000256" key="9">
    <source>
        <dbReference type="ARBA" id="ARBA00022840"/>
    </source>
</evidence>
<evidence type="ECO:0000256" key="13">
    <source>
        <dbReference type="SAM" id="Coils"/>
    </source>
</evidence>
<dbReference type="InterPro" id="IPR004358">
    <property type="entry name" value="Sig_transdc_His_kin-like_C"/>
</dbReference>
<gene>
    <name evidence="16" type="ORF">DB32_002846</name>
</gene>
<dbReference type="Gene3D" id="1.10.287.130">
    <property type="match status" value="1"/>
</dbReference>
<evidence type="ECO:0000256" key="4">
    <source>
        <dbReference type="ARBA" id="ARBA00022475"/>
    </source>
</evidence>
<dbReference type="CDD" id="cd16922">
    <property type="entry name" value="HATPase_EvgS-ArcB-TorS-like"/>
    <property type="match status" value="1"/>
</dbReference>
<proteinExistence type="predicted"/>
<keyword evidence="13" id="KW-0175">Coiled coil</keyword>
<dbReference type="EC" id="2.7.13.3" evidence="3"/>
<feature type="modified residue" description="4-aspartylphosphate" evidence="12">
    <location>
        <position position="68"/>
    </location>
</feature>
<dbReference type="SMART" id="SM00387">
    <property type="entry name" value="HATPase_c"/>
    <property type="match status" value="1"/>
</dbReference>
<keyword evidence="9" id="KW-0067">ATP-binding</keyword>
<keyword evidence="10" id="KW-0902">Two-component regulatory system</keyword>
<reference evidence="16 17" key="1">
    <citation type="submission" date="2015-03" db="EMBL/GenBank/DDBJ databases">
        <title>Genome assembly of Sandaracinus amylolyticus DSM 53668.</title>
        <authorList>
            <person name="Sharma G."/>
            <person name="Subramanian S."/>
        </authorList>
    </citation>
    <scope>NUCLEOTIDE SEQUENCE [LARGE SCALE GENOMIC DNA]</scope>
    <source>
        <strain evidence="16 17">DSM 53668</strain>
    </source>
</reference>
<dbReference type="Gene3D" id="3.30.450.20">
    <property type="entry name" value="PAS domain"/>
    <property type="match status" value="1"/>
</dbReference>
<dbReference type="SUPFAM" id="SSF47384">
    <property type="entry name" value="Homodimeric domain of signal transducing histidine kinase"/>
    <property type="match status" value="1"/>
</dbReference>
<dbReference type="STRING" id="927083.DB32_002846"/>
<evidence type="ECO:0000256" key="3">
    <source>
        <dbReference type="ARBA" id="ARBA00012438"/>
    </source>
</evidence>
<keyword evidence="4" id="KW-1003">Cell membrane</keyword>
<dbReference type="PANTHER" id="PTHR43547:SF2">
    <property type="entry name" value="HYBRID SIGNAL TRANSDUCTION HISTIDINE KINASE C"/>
    <property type="match status" value="1"/>
</dbReference>
<dbReference type="Pfam" id="PF00072">
    <property type="entry name" value="Response_reg"/>
    <property type="match status" value="2"/>
</dbReference>
<comment type="catalytic activity">
    <reaction evidence="1">
        <text>ATP + protein L-histidine = ADP + protein N-phospho-L-histidine.</text>
        <dbReference type="EC" id="2.7.13.3"/>
    </reaction>
</comment>
<evidence type="ECO:0000256" key="8">
    <source>
        <dbReference type="ARBA" id="ARBA00022777"/>
    </source>
</evidence>
<feature type="domain" description="Histidine kinase" evidence="14">
    <location>
        <begin position="479"/>
        <end position="694"/>
    </location>
</feature>
<dbReference type="InterPro" id="IPR001789">
    <property type="entry name" value="Sig_transdc_resp-reg_receiver"/>
</dbReference>